<accession>A0A4D6E9Q8</accession>
<organism evidence="2">
    <name type="scientific">Grapevine leafroll-associated virus 2</name>
    <dbReference type="NCBI Taxonomy" id="64003"/>
    <lineage>
        <taxon>Viruses</taxon>
        <taxon>Riboviria</taxon>
        <taxon>Orthornavirae</taxon>
        <taxon>Kitrinoviricota</taxon>
        <taxon>Alsuviricetes</taxon>
        <taxon>Martellivirales</taxon>
        <taxon>Closteroviridae</taxon>
        <taxon>Closterovirus</taxon>
        <taxon>Closterovirus vitis</taxon>
    </lineage>
</organism>
<keyword evidence="1" id="KW-0472">Membrane</keyword>
<feature type="transmembrane region" description="Helical" evidence="1">
    <location>
        <begin position="12"/>
        <end position="32"/>
    </location>
</feature>
<evidence type="ECO:0000313" key="2">
    <source>
        <dbReference type="EMBL" id="QBZ78518.1"/>
    </source>
</evidence>
<keyword evidence="1" id="KW-1133">Transmembrane helix</keyword>
<reference evidence="2" key="1">
    <citation type="submission" date="2018-08" db="EMBL/GenBank/DDBJ databases">
        <authorList>
            <person name="Rott M.E."/>
            <person name="Phelan J."/>
            <person name="Boyes I."/>
            <person name="Thornton S."/>
            <person name="Belton M."/>
            <person name="Rast H."/>
        </authorList>
    </citation>
    <scope>NUCLEOTIDE SEQUENCE</scope>
    <source>
        <strain evidence="2">12G402B</strain>
    </source>
</reference>
<proteinExistence type="predicted"/>
<keyword evidence="1" id="KW-0812">Transmembrane</keyword>
<sequence length="56" mass="6172">MNQVLQFECLFLLNQAVLAITFVAFVLIVRVFKSYRGGNRDCSAAISRTGGFSTVV</sequence>
<name>A0A4D6E9Q8_9CLOS</name>
<protein>
    <submittedName>
        <fullName evidence="2">Small hydrophobic protein</fullName>
    </submittedName>
</protein>
<evidence type="ECO:0000256" key="1">
    <source>
        <dbReference type="SAM" id="Phobius"/>
    </source>
</evidence>
<dbReference type="EMBL" id="MH814492">
    <property type="protein sequence ID" value="QBZ78518.1"/>
    <property type="molecule type" value="Genomic_RNA"/>
</dbReference>